<dbReference type="Pfam" id="PF00621">
    <property type="entry name" value="RhoGEF"/>
    <property type="match status" value="1"/>
</dbReference>
<dbReference type="CDD" id="cd00160">
    <property type="entry name" value="RhoGEF"/>
    <property type="match status" value="1"/>
</dbReference>
<feature type="compositionally biased region" description="Polar residues" evidence="1">
    <location>
        <begin position="391"/>
        <end position="404"/>
    </location>
</feature>
<name>A0A6A6AT63_9PLEO</name>
<feature type="compositionally biased region" description="Low complexity" evidence="1">
    <location>
        <begin position="1368"/>
        <end position="1386"/>
    </location>
</feature>
<proteinExistence type="predicted"/>
<dbReference type="RefSeq" id="XP_033528531.1">
    <property type="nucleotide sequence ID" value="XM_033669408.1"/>
</dbReference>
<feature type="compositionally biased region" description="Low complexity" evidence="1">
    <location>
        <begin position="98"/>
        <end position="112"/>
    </location>
</feature>
<dbReference type="InterPro" id="IPR051492">
    <property type="entry name" value="Dynamin-Rho_GEF"/>
</dbReference>
<dbReference type="GO" id="GO:0032955">
    <property type="term" value="P:regulation of division septum assembly"/>
    <property type="evidence" value="ECO:0007669"/>
    <property type="project" value="TreeGrafter"/>
</dbReference>
<evidence type="ECO:0000313" key="3">
    <source>
        <dbReference type="EMBL" id="KAF2134144.1"/>
    </source>
</evidence>
<dbReference type="InterPro" id="IPR000219">
    <property type="entry name" value="DH_dom"/>
</dbReference>
<feature type="compositionally biased region" description="Polar residues" evidence="1">
    <location>
        <begin position="200"/>
        <end position="215"/>
    </location>
</feature>
<feature type="compositionally biased region" description="Basic and acidic residues" evidence="1">
    <location>
        <begin position="637"/>
        <end position="650"/>
    </location>
</feature>
<evidence type="ECO:0000313" key="4">
    <source>
        <dbReference type="Proteomes" id="UP000799771"/>
    </source>
</evidence>
<feature type="compositionally biased region" description="Pro residues" evidence="1">
    <location>
        <begin position="737"/>
        <end position="756"/>
    </location>
</feature>
<reference evidence="3" key="1">
    <citation type="journal article" date="2020" name="Stud. Mycol.">
        <title>101 Dothideomycetes genomes: a test case for predicting lifestyles and emergence of pathogens.</title>
        <authorList>
            <person name="Haridas S."/>
            <person name="Albert R."/>
            <person name="Binder M."/>
            <person name="Bloem J."/>
            <person name="Labutti K."/>
            <person name="Salamov A."/>
            <person name="Andreopoulos B."/>
            <person name="Baker S."/>
            <person name="Barry K."/>
            <person name="Bills G."/>
            <person name="Bluhm B."/>
            <person name="Cannon C."/>
            <person name="Castanera R."/>
            <person name="Culley D."/>
            <person name="Daum C."/>
            <person name="Ezra D."/>
            <person name="Gonzalez J."/>
            <person name="Henrissat B."/>
            <person name="Kuo A."/>
            <person name="Liang C."/>
            <person name="Lipzen A."/>
            <person name="Lutzoni F."/>
            <person name="Magnuson J."/>
            <person name="Mondo S."/>
            <person name="Nolan M."/>
            <person name="Ohm R."/>
            <person name="Pangilinan J."/>
            <person name="Park H.-J."/>
            <person name="Ramirez L."/>
            <person name="Alfaro M."/>
            <person name="Sun H."/>
            <person name="Tritt A."/>
            <person name="Yoshinaga Y."/>
            <person name="Zwiers L.-H."/>
            <person name="Turgeon B."/>
            <person name="Goodwin S."/>
            <person name="Spatafora J."/>
            <person name="Crous P."/>
            <person name="Grigoriev I."/>
        </authorList>
    </citation>
    <scope>NUCLEOTIDE SEQUENCE</scope>
    <source>
        <strain evidence="3">CBS 119687</strain>
    </source>
</reference>
<organism evidence="3 4">
    <name type="scientific">Dothidotthia symphoricarpi CBS 119687</name>
    <dbReference type="NCBI Taxonomy" id="1392245"/>
    <lineage>
        <taxon>Eukaryota</taxon>
        <taxon>Fungi</taxon>
        <taxon>Dikarya</taxon>
        <taxon>Ascomycota</taxon>
        <taxon>Pezizomycotina</taxon>
        <taxon>Dothideomycetes</taxon>
        <taxon>Pleosporomycetidae</taxon>
        <taxon>Pleosporales</taxon>
        <taxon>Dothidotthiaceae</taxon>
        <taxon>Dothidotthia</taxon>
    </lineage>
</organism>
<feature type="region of interest" description="Disordered" evidence="1">
    <location>
        <begin position="908"/>
        <end position="949"/>
    </location>
</feature>
<dbReference type="SMART" id="SM00325">
    <property type="entry name" value="RhoGEF"/>
    <property type="match status" value="1"/>
</dbReference>
<feature type="compositionally biased region" description="Low complexity" evidence="1">
    <location>
        <begin position="311"/>
        <end position="322"/>
    </location>
</feature>
<dbReference type="Proteomes" id="UP000799771">
    <property type="component" value="Unassembled WGS sequence"/>
</dbReference>
<dbReference type="Gene3D" id="1.20.900.10">
    <property type="entry name" value="Dbl homology (DH) domain"/>
    <property type="match status" value="1"/>
</dbReference>
<feature type="compositionally biased region" description="Low complexity" evidence="1">
    <location>
        <begin position="928"/>
        <end position="939"/>
    </location>
</feature>
<feature type="region of interest" description="Disordered" evidence="1">
    <location>
        <begin position="1"/>
        <end position="413"/>
    </location>
</feature>
<dbReference type="GeneID" id="54409840"/>
<dbReference type="PANTHER" id="PTHR22834">
    <property type="entry name" value="NUCLEAR FUSION PROTEIN FUS2"/>
    <property type="match status" value="1"/>
</dbReference>
<dbReference type="GO" id="GO:0005737">
    <property type="term" value="C:cytoplasm"/>
    <property type="evidence" value="ECO:0007669"/>
    <property type="project" value="TreeGrafter"/>
</dbReference>
<accession>A0A6A6AT63</accession>
<dbReference type="OrthoDB" id="10256089at2759"/>
<dbReference type="SUPFAM" id="SSF103657">
    <property type="entry name" value="BAR/IMD domain-like"/>
    <property type="match status" value="1"/>
</dbReference>
<sequence>MAPSRPRPPSTSTNGAPPTTTTKGTGPANPRAAARSVSAAPSAASTTRSPPPPTNKVKALAERFERSPGSAIAPSPRARSQSKTREPSRTAAREAARRANAPTSPPTTAATRSSKDASYGAFKLAHTKPRERPQPAPATPRPARRAHGSRSSLDQHISTATRQKLATPARRPVSSGRQPFFGEVVGGQDDTAPGYGIPSFESTLQQGDTPSQHTRSASASATPSAAEGQAAQRVRSPPSRIPVAKRRSSIGSDTGSSTRSVKYTPTRSANYSNRSSPTRLNRKPIRSNAAAKPNGADHSIAYRGYSERGKSSSLAAAVSAAPPTSPRLRNSRERHPLPQSPNAHAKSSAAHDDRDYFLAGGGFVQQDSPNAYPLCQPSPEHPPQDEHRHLSLQTSPRRPLSSATEFEESPVLGIPGSFVLTPPVVHVESEQVLLRPAVFHPASREPPPPSPIIDESELGVRESIPIMLAEDQSPGSWSSGTRDTNEGLQALSFPYRPDRAYGFEGGRHPSGYDGDNSPIEPFANREALYSTESANVGPYRAVGSFPLHSETYSVVNSVLNIYHRSPVITPELASLSRDRVQHVSPVIAQHEDWESKEATETYLARLLSDANGAANVANVANTTTKSQHRKVTTQSRPDLRTSRLGDDSPVHEAAGTAIIYPSQPRYSRGSPGSTTTTIHEDASRSDSSSMNQSRNQLVQDPMADRKSPSTKGIDLPQLAWTNEGLGLSLQDGHQPSLMPPHANPPRPAYSPPPPPSATEQQATSSFHQRHPQPPSPGTQFEQHLARAQTPVNEGFDANSEDCFRTPQPPKVNSATREPETTAMAEQADPALQAKQALIKRYRILEELLSTEHQFCTDMMIVHNIFEATAPPELMSEKEKKILFSNCKELEKLSLSFFRAAKKASKPIINFETSPPTGPWNRDSTDSRPYSSSGSLNPRSPSEDAPDPFENCTLEKDHLTTIGRVFLENKDKMERLYTSYYLNQGNMSDYLKKHKHDPEFTGWVIACFEQVETMTQSWDLDSLLVKPGQRILKYPLLLGELKKVTDASHPDLKNIEAAHEAFLAVNSRINEAKARSDTFRAATSEGKKEKSRGKAIGKTFVKAFIPKPDKTKAYDEADKIFKDHDYKSREQKFGGHFFQLQIVVRDFEKYLDAITEHCSSLNKVVLDFITIIETGPSMHPELESTWRKWALAHQELQNKALEEHKTAVRTRVLKPVADLWEVWGAYQRTIEQRKKLLLYYVKHKQAVDRSEKVDPLLEESAQKFTAINDTLKHELPLLYERTKDLMRMLMARFLGLQKDWYKTCSKKILPLLESEPQHTTSLRYDLESYVDRFYSDYKPMQELMNKMNIINRNLLVDISNMASPVPTLSSDGGSSARNSSSRNRTASMGSDMSMVDSRNRNSGGYGPQPQRRPYDAPPRSSPAGPAYPSLFQTGTSANRLGPGPTSLREARALSPVSDASDATVMRNDRPSGRPRNPNYLTLDGAADYEDYSPLGVNTFDFPPQLGASFLAPANTLTQSISAPSSQSPSLPGSSRTSAVFTSALPMSDSVRGSAEDLPPTPGDANEPEVLFLAASLFEFNIAHDRREGGYPYLVYVPGEIFDVIGMKGELWLARNQDDPTKTVGWIWEKHFARILPEDA</sequence>
<dbReference type="SUPFAM" id="SSF48065">
    <property type="entry name" value="DBL homology domain (DH-domain)"/>
    <property type="match status" value="1"/>
</dbReference>
<evidence type="ECO:0000259" key="2">
    <source>
        <dbReference type="PROSITE" id="PS50010"/>
    </source>
</evidence>
<feature type="compositionally biased region" description="Low complexity" evidence="1">
    <location>
        <begin position="10"/>
        <end position="48"/>
    </location>
</feature>
<gene>
    <name evidence="3" type="ORF">P153DRAFT_372612</name>
</gene>
<dbReference type="CDD" id="cd07589">
    <property type="entry name" value="BAR_DNMBP"/>
    <property type="match status" value="1"/>
</dbReference>
<feature type="compositionally biased region" description="Low complexity" evidence="1">
    <location>
        <begin position="216"/>
        <end position="226"/>
    </location>
</feature>
<keyword evidence="4" id="KW-1185">Reference proteome</keyword>
<feature type="domain" description="DH" evidence="2">
    <location>
        <begin position="839"/>
        <end position="1071"/>
    </location>
</feature>
<feature type="compositionally biased region" description="Polar residues" evidence="1">
    <location>
        <begin position="149"/>
        <end position="164"/>
    </location>
</feature>
<dbReference type="InterPro" id="IPR035899">
    <property type="entry name" value="DBL_dom_sf"/>
</dbReference>
<dbReference type="GO" id="GO:0005085">
    <property type="term" value="F:guanyl-nucleotide exchange factor activity"/>
    <property type="evidence" value="ECO:0007669"/>
    <property type="project" value="InterPro"/>
</dbReference>
<dbReference type="PANTHER" id="PTHR22834:SF20">
    <property type="entry name" value="SH3 DOMAIN-CONTAINING PROTEIN"/>
    <property type="match status" value="1"/>
</dbReference>
<feature type="compositionally biased region" description="Low complexity" evidence="1">
    <location>
        <begin position="685"/>
        <end position="696"/>
    </location>
</feature>
<feature type="region of interest" description="Disordered" evidence="1">
    <location>
        <begin position="726"/>
        <end position="814"/>
    </location>
</feature>
<dbReference type="InterPro" id="IPR027267">
    <property type="entry name" value="AH/BAR_dom_sf"/>
</dbReference>
<dbReference type="Gene3D" id="1.20.1270.60">
    <property type="entry name" value="Arfaptin homology (AH) domain/BAR domain"/>
    <property type="match status" value="1"/>
</dbReference>
<dbReference type="GO" id="GO:0031991">
    <property type="term" value="P:regulation of actomyosin contractile ring contraction"/>
    <property type="evidence" value="ECO:0007669"/>
    <property type="project" value="TreeGrafter"/>
</dbReference>
<feature type="region of interest" description="Disordered" evidence="1">
    <location>
        <begin position="1363"/>
        <end position="1477"/>
    </location>
</feature>
<dbReference type="PROSITE" id="PS50010">
    <property type="entry name" value="DH_2"/>
    <property type="match status" value="1"/>
</dbReference>
<feature type="compositionally biased region" description="Basic and acidic residues" evidence="1">
    <location>
        <begin position="83"/>
        <end position="97"/>
    </location>
</feature>
<dbReference type="EMBL" id="ML977498">
    <property type="protein sequence ID" value="KAF2134144.1"/>
    <property type="molecule type" value="Genomic_DNA"/>
</dbReference>
<evidence type="ECO:0000256" key="1">
    <source>
        <dbReference type="SAM" id="MobiDB-lite"/>
    </source>
</evidence>
<feature type="region of interest" description="Disordered" evidence="1">
    <location>
        <begin position="620"/>
        <end position="714"/>
    </location>
</feature>
<protein>
    <recommendedName>
        <fullName evidence="2">DH domain-containing protein</fullName>
    </recommendedName>
</protein>
<feature type="compositionally biased region" description="Polar residues" evidence="1">
    <location>
        <begin position="249"/>
        <end position="279"/>
    </location>
</feature>